<dbReference type="AlphaFoldDB" id="A0A382WB29"/>
<name>A0A382WB29_9ZZZZ</name>
<dbReference type="EMBL" id="UINC01158500">
    <property type="protein sequence ID" value="SVD56076.1"/>
    <property type="molecule type" value="Genomic_DNA"/>
</dbReference>
<protein>
    <submittedName>
        <fullName evidence="1">Uncharacterized protein</fullName>
    </submittedName>
</protein>
<sequence length="80" mass="8823">MFRSVPASPQPSLPVRVITASVNDIHCLCDIGGMWELFPIGWVGGHGLTTTQSLNVHGPIWVSRQIGRAFHVFDELRLSL</sequence>
<organism evidence="1">
    <name type="scientific">marine metagenome</name>
    <dbReference type="NCBI Taxonomy" id="408172"/>
    <lineage>
        <taxon>unclassified sequences</taxon>
        <taxon>metagenomes</taxon>
        <taxon>ecological metagenomes</taxon>
    </lineage>
</organism>
<proteinExistence type="predicted"/>
<gene>
    <name evidence="1" type="ORF">METZ01_LOCUS408930</name>
</gene>
<accession>A0A382WB29</accession>
<evidence type="ECO:0000313" key="1">
    <source>
        <dbReference type="EMBL" id="SVD56076.1"/>
    </source>
</evidence>
<reference evidence="1" key="1">
    <citation type="submission" date="2018-05" db="EMBL/GenBank/DDBJ databases">
        <authorList>
            <person name="Lanie J.A."/>
            <person name="Ng W.-L."/>
            <person name="Kazmierczak K.M."/>
            <person name="Andrzejewski T.M."/>
            <person name="Davidsen T.M."/>
            <person name="Wayne K.J."/>
            <person name="Tettelin H."/>
            <person name="Glass J.I."/>
            <person name="Rusch D."/>
            <person name="Podicherti R."/>
            <person name="Tsui H.-C.T."/>
            <person name="Winkler M.E."/>
        </authorList>
    </citation>
    <scope>NUCLEOTIDE SEQUENCE</scope>
</reference>